<evidence type="ECO:0000313" key="1">
    <source>
        <dbReference type="EMBL" id="ESS60385.1"/>
    </source>
</evidence>
<accession>V5AID6</accession>
<organism evidence="1 2">
    <name type="scientific">Trypanosoma cruzi Dm28c</name>
    <dbReference type="NCBI Taxonomy" id="1416333"/>
    <lineage>
        <taxon>Eukaryota</taxon>
        <taxon>Discoba</taxon>
        <taxon>Euglenozoa</taxon>
        <taxon>Kinetoplastea</taxon>
        <taxon>Metakinetoplastina</taxon>
        <taxon>Trypanosomatida</taxon>
        <taxon>Trypanosomatidae</taxon>
        <taxon>Trypanosoma</taxon>
        <taxon>Schizotrypanum</taxon>
    </lineage>
</organism>
<dbReference type="VEuPathDB" id="TriTrypDB:TCDM_12087"/>
<evidence type="ECO:0000313" key="2">
    <source>
        <dbReference type="Proteomes" id="UP000017861"/>
    </source>
</evidence>
<protein>
    <submittedName>
        <fullName evidence="1">Uncharacterized protein</fullName>
    </submittedName>
</protein>
<dbReference type="Proteomes" id="UP000017861">
    <property type="component" value="Unassembled WGS sequence"/>
</dbReference>
<sequence length="103" mass="11974">MCRLSSCLYELTALLFTSWPYERHRRIRRSRLDSLRQELPTVKCCFLNTTPSLKDGRMAVPRRREMEVWFPLSKRCTVHKCSLACACSSHARVKGCVHLLCGD</sequence>
<reference evidence="1 2" key="1">
    <citation type="journal article" date="2014" name="Genome Announc.">
        <title>Trypanosoma cruzi Clone Dm28c Draft Genome Sequence.</title>
        <authorList>
            <person name="Grisard E.C."/>
            <person name="Teixeira S.M."/>
            <person name="de Almeida L.G."/>
            <person name="Stoco P.H."/>
            <person name="Gerber A.L."/>
            <person name="Talavera-Lopez C."/>
            <person name="Lima O.C."/>
            <person name="Andersson B."/>
            <person name="de Vasconcelos A.T."/>
        </authorList>
    </citation>
    <scope>NUCLEOTIDE SEQUENCE [LARGE SCALE GENOMIC DNA]</scope>
    <source>
        <strain evidence="1 2">Dm28c</strain>
    </source>
</reference>
<name>V5AID6_TRYCR</name>
<dbReference type="AlphaFoldDB" id="V5AID6"/>
<dbReference type="EMBL" id="AYLP01000485">
    <property type="protein sequence ID" value="ESS60385.1"/>
    <property type="molecule type" value="Genomic_DNA"/>
</dbReference>
<proteinExistence type="predicted"/>
<gene>
    <name evidence="1" type="ORF">TCDM_12087</name>
</gene>
<comment type="caution">
    <text evidence="1">The sequence shown here is derived from an EMBL/GenBank/DDBJ whole genome shotgun (WGS) entry which is preliminary data.</text>
</comment>